<dbReference type="GO" id="GO:0003677">
    <property type="term" value="F:DNA binding"/>
    <property type="evidence" value="ECO:0007669"/>
    <property type="project" value="UniProtKB-KW"/>
</dbReference>
<reference evidence="6" key="2">
    <citation type="submission" date="2015-05" db="EMBL/GenBank/DDBJ databases">
        <title>Complete genome sequence of Corynebacterium mustelae DSM 45274, isolated from various tissues of a male ferret with lethal sepsis.</title>
        <authorList>
            <person name="Ruckert C."/>
            <person name="Albersmeier A."/>
            <person name="Winkler A."/>
            <person name="Tauch A."/>
        </authorList>
    </citation>
    <scope>NUCLEOTIDE SEQUENCE [LARGE SCALE GENOMIC DNA]</scope>
    <source>
        <strain evidence="6">DSM 45274</strain>
    </source>
</reference>
<evidence type="ECO:0000256" key="1">
    <source>
        <dbReference type="ARBA" id="ARBA00023015"/>
    </source>
</evidence>
<dbReference type="InterPro" id="IPR036388">
    <property type="entry name" value="WH-like_DNA-bd_sf"/>
</dbReference>
<keyword evidence="1" id="KW-0805">Transcription regulation</keyword>
<keyword evidence="2" id="KW-0238">DNA-binding</keyword>
<sequence length="161" mass="18198">MDTIQLMKSNAHWELANRIRPALTRLYVLYFRIAEASDLTGPQLTILGRLAEEGPCRISYIAKVEGIRMPTASNALHQLEERGMVERIREEADRRGVKVQLTPFGKQELERVGNERTDYLAQMLATLPVEKLGEAEKAADIITELAEAYTAELMQQQEGNN</sequence>
<dbReference type="PANTHER" id="PTHR42756:SF1">
    <property type="entry name" value="TRANSCRIPTIONAL REPRESSOR OF EMRAB OPERON"/>
    <property type="match status" value="1"/>
</dbReference>
<dbReference type="PATRIC" id="fig|571915.4.peg.3224"/>
<organism evidence="5 6">
    <name type="scientific">Corynebacterium mustelae</name>
    <dbReference type="NCBI Taxonomy" id="571915"/>
    <lineage>
        <taxon>Bacteria</taxon>
        <taxon>Bacillati</taxon>
        <taxon>Actinomycetota</taxon>
        <taxon>Actinomycetes</taxon>
        <taxon>Mycobacteriales</taxon>
        <taxon>Corynebacteriaceae</taxon>
        <taxon>Corynebacterium</taxon>
    </lineage>
</organism>
<proteinExistence type="predicted"/>
<dbReference type="EMBL" id="CP011542">
    <property type="protein sequence ID" value="AKK07293.1"/>
    <property type="molecule type" value="Genomic_DNA"/>
</dbReference>
<dbReference type="PROSITE" id="PS50995">
    <property type="entry name" value="HTH_MARR_2"/>
    <property type="match status" value="1"/>
</dbReference>
<reference evidence="5 6" key="1">
    <citation type="journal article" date="2015" name="Genome Announc.">
        <title>Complete Genome Sequence of the Type Strain Corynebacterium mustelae DSM 45274, Isolated from Various Tissues of a Male Ferret with Lethal Sepsis.</title>
        <authorList>
            <person name="Ruckert C."/>
            <person name="Eimer J."/>
            <person name="Winkler A."/>
            <person name="Tauch A."/>
        </authorList>
    </citation>
    <scope>NUCLEOTIDE SEQUENCE [LARGE SCALE GENOMIC DNA]</scope>
    <source>
        <strain evidence="5 6">DSM 45274</strain>
    </source>
</reference>
<evidence type="ECO:0000256" key="2">
    <source>
        <dbReference type="ARBA" id="ARBA00023125"/>
    </source>
</evidence>
<dbReference type="InterPro" id="IPR036390">
    <property type="entry name" value="WH_DNA-bd_sf"/>
</dbReference>
<dbReference type="SMART" id="SM00347">
    <property type="entry name" value="HTH_MARR"/>
    <property type="match status" value="1"/>
</dbReference>
<dbReference type="STRING" id="571915.CMUST_15020"/>
<dbReference type="KEGG" id="cmv:CMUST_15020"/>
<keyword evidence="3" id="KW-0804">Transcription</keyword>
<dbReference type="PANTHER" id="PTHR42756">
    <property type="entry name" value="TRANSCRIPTIONAL REGULATOR, MARR"/>
    <property type="match status" value="1"/>
</dbReference>
<evidence type="ECO:0000313" key="5">
    <source>
        <dbReference type="EMBL" id="AKK07293.1"/>
    </source>
</evidence>
<dbReference type="AlphaFoldDB" id="A0A0G3H629"/>
<dbReference type="Pfam" id="PF01047">
    <property type="entry name" value="MarR"/>
    <property type="match status" value="1"/>
</dbReference>
<dbReference type="Proteomes" id="UP000035199">
    <property type="component" value="Chromosome"/>
</dbReference>
<name>A0A0G3H629_9CORY</name>
<evidence type="ECO:0000313" key="6">
    <source>
        <dbReference type="Proteomes" id="UP000035199"/>
    </source>
</evidence>
<dbReference type="InterPro" id="IPR000835">
    <property type="entry name" value="HTH_MarR-typ"/>
</dbReference>
<feature type="domain" description="HTH marR-type" evidence="4">
    <location>
        <begin position="12"/>
        <end position="147"/>
    </location>
</feature>
<keyword evidence="6" id="KW-1185">Reference proteome</keyword>
<accession>A0A0G3H629</accession>
<dbReference type="GO" id="GO:0003700">
    <property type="term" value="F:DNA-binding transcription factor activity"/>
    <property type="evidence" value="ECO:0007669"/>
    <property type="project" value="InterPro"/>
</dbReference>
<evidence type="ECO:0000259" key="4">
    <source>
        <dbReference type="PROSITE" id="PS50995"/>
    </source>
</evidence>
<protein>
    <submittedName>
        <fullName evidence="5">Transcriptional regulator</fullName>
    </submittedName>
</protein>
<gene>
    <name evidence="5" type="ORF">CMUST_15020</name>
</gene>
<dbReference type="SUPFAM" id="SSF46785">
    <property type="entry name" value="Winged helix' DNA-binding domain"/>
    <property type="match status" value="1"/>
</dbReference>
<evidence type="ECO:0000256" key="3">
    <source>
        <dbReference type="ARBA" id="ARBA00023163"/>
    </source>
</evidence>
<dbReference type="Gene3D" id="1.10.10.10">
    <property type="entry name" value="Winged helix-like DNA-binding domain superfamily/Winged helix DNA-binding domain"/>
    <property type="match status" value="1"/>
</dbReference>